<gene>
    <name evidence="7" type="ORF">GHC57_09130</name>
</gene>
<dbReference type="EMBL" id="WIVE01000024">
    <property type="protein sequence ID" value="MQX36677.1"/>
    <property type="molecule type" value="Genomic_DNA"/>
</dbReference>
<dbReference type="Pfam" id="PF00255">
    <property type="entry name" value="GSHPx"/>
    <property type="match status" value="1"/>
</dbReference>
<dbReference type="Gene3D" id="3.40.30.10">
    <property type="entry name" value="Glutaredoxin"/>
    <property type="match status" value="1"/>
</dbReference>
<dbReference type="InterPro" id="IPR036249">
    <property type="entry name" value="Thioredoxin-like_sf"/>
</dbReference>
<evidence type="ECO:0000256" key="5">
    <source>
        <dbReference type="SAM" id="SignalP"/>
    </source>
</evidence>
<evidence type="ECO:0000259" key="6">
    <source>
        <dbReference type="PROSITE" id="PS51352"/>
    </source>
</evidence>
<evidence type="ECO:0000256" key="2">
    <source>
        <dbReference type="ARBA" id="ARBA00022559"/>
    </source>
</evidence>
<comment type="caution">
    <text evidence="7">The sequence shown here is derived from an EMBL/GenBank/DDBJ whole genome shotgun (WGS) entry which is preliminary data.</text>
</comment>
<organism evidence="7 8">
    <name type="scientific">Roseospira navarrensis</name>
    <dbReference type="NCBI Taxonomy" id="140058"/>
    <lineage>
        <taxon>Bacteria</taxon>
        <taxon>Pseudomonadati</taxon>
        <taxon>Pseudomonadota</taxon>
        <taxon>Alphaproteobacteria</taxon>
        <taxon>Rhodospirillales</taxon>
        <taxon>Rhodospirillaceae</taxon>
        <taxon>Roseospira</taxon>
    </lineage>
</organism>
<dbReference type="OrthoDB" id="9785502at2"/>
<keyword evidence="8" id="KW-1185">Reference proteome</keyword>
<feature type="chain" id="PRO_5031100375" description="Glutathione peroxidase" evidence="5">
    <location>
        <begin position="33"/>
        <end position="199"/>
    </location>
</feature>
<dbReference type="Proteomes" id="UP000434582">
    <property type="component" value="Unassembled WGS sequence"/>
</dbReference>
<dbReference type="InterPro" id="IPR029759">
    <property type="entry name" value="GPX_AS"/>
</dbReference>
<name>A0A7X1ZFX3_9PROT</name>
<evidence type="ECO:0000256" key="1">
    <source>
        <dbReference type="ARBA" id="ARBA00006926"/>
    </source>
</evidence>
<dbReference type="PROSITE" id="PS00460">
    <property type="entry name" value="GLUTATHIONE_PEROXID_1"/>
    <property type="match status" value="1"/>
</dbReference>
<dbReference type="PROSITE" id="PS51352">
    <property type="entry name" value="THIOREDOXIN_2"/>
    <property type="match status" value="1"/>
</dbReference>
<dbReference type="PRINTS" id="PR01011">
    <property type="entry name" value="GLUTPROXDASE"/>
</dbReference>
<dbReference type="InterPro" id="IPR000889">
    <property type="entry name" value="Glutathione_peroxidase"/>
</dbReference>
<protein>
    <recommendedName>
        <fullName evidence="4">Glutathione peroxidase</fullName>
    </recommendedName>
</protein>
<sequence>MARFFRSGLGSLAAAAVASASLSAGTPQQAGAASPATPSAHDFTFTSIDGEPLPMEQFAGKAVLVVNTASRCGFTKQYDGLQAVWEKYRDRGLVVLGVPSNDFGSQEPGDEEQIKEFCTVNFNINFPMTAKERVVGGGAHPFYTWVRQEVGFVGAPKWNFHKYLIAPDGSVADWFSSVTGPQAGRLTNAIERVLPDPER</sequence>
<dbReference type="GO" id="GO:0004601">
    <property type="term" value="F:peroxidase activity"/>
    <property type="evidence" value="ECO:0007669"/>
    <property type="project" value="UniProtKB-KW"/>
</dbReference>
<reference evidence="7 8" key="1">
    <citation type="submission" date="2019-10" db="EMBL/GenBank/DDBJ databases">
        <title>Draft whole-genome sequence of the purple nonsulfur photosynthetic bacterium Roseospira navarrensis DSM 15114.</title>
        <authorList>
            <person name="Kyndt J.A."/>
            <person name="Meyer T.E."/>
        </authorList>
    </citation>
    <scope>NUCLEOTIDE SEQUENCE [LARGE SCALE GENOMIC DNA]</scope>
    <source>
        <strain evidence="7 8">DSM 15114</strain>
    </source>
</reference>
<evidence type="ECO:0000313" key="8">
    <source>
        <dbReference type="Proteomes" id="UP000434582"/>
    </source>
</evidence>
<proteinExistence type="inferred from homology"/>
<evidence type="ECO:0000313" key="7">
    <source>
        <dbReference type="EMBL" id="MQX36677.1"/>
    </source>
</evidence>
<dbReference type="CDD" id="cd00340">
    <property type="entry name" value="GSH_Peroxidase"/>
    <property type="match status" value="1"/>
</dbReference>
<dbReference type="SUPFAM" id="SSF52833">
    <property type="entry name" value="Thioredoxin-like"/>
    <property type="match status" value="1"/>
</dbReference>
<evidence type="ECO:0000256" key="4">
    <source>
        <dbReference type="RuleBase" id="RU000499"/>
    </source>
</evidence>
<keyword evidence="3 4" id="KW-0560">Oxidoreductase</keyword>
<accession>A0A7X1ZFX3</accession>
<keyword evidence="5" id="KW-0732">Signal</keyword>
<dbReference type="RefSeq" id="WP_153343390.1">
    <property type="nucleotide sequence ID" value="NZ_WIVE01000024.1"/>
</dbReference>
<evidence type="ECO:0000256" key="3">
    <source>
        <dbReference type="ARBA" id="ARBA00023002"/>
    </source>
</evidence>
<feature type="domain" description="Thioredoxin" evidence="6">
    <location>
        <begin position="34"/>
        <end position="195"/>
    </location>
</feature>
<dbReference type="AlphaFoldDB" id="A0A7X1ZFX3"/>
<comment type="similarity">
    <text evidence="1 4">Belongs to the glutathione peroxidase family.</text>
</comment>
<dbReference type="InterPro" id="IPR013766">
    <property type="entry name" value="Thioredoxin_domain"/>
</dbReference>
<feature type="signal peptide" evidence="5">
    <location>
        <begin position="1"/>
        <end position="32"/>
    </location>
</feature>
<dbReference type="PANTHER" id="PTHR11592">
    <property type="entry name" value="GLUTATHIONE PEROXIDASE"/>
    <property type="match status" value="1"/>
</dbReference>
<keyword evidence="2 4" id="KW-0575">Peroxidase</keyword>
<dbReference type="GO" id="GO:0034599">
    <property type="term" value="P:cellular response to oxidative stress"/>
    <property type="evidence" value="ECO:0007669"/>
    <property type="project" value="TreeGrafter"/>
</dbReference>
<dbReference type="PROSITE" id="PS51355">
    <property type="entry name" value="GLUTATHIONE_PEROXID_3"/>
    <property type="match status" value="1"/>
</dbReference>
<dbReference type="PANTHER" id="PTHR11592:SF78">
    <property type="entry name" value="GLUTATHIONE PEROXIDASE"/>
    <property type="match status" value="1"/>
</dbReference>